<proteinExistence type="inferred from homology"/>
<dbReference type="SUPFAM" id="SSF50978">
    <property type="entry name" value="WD40 repeat-like"/>
    <property type="match status" value="1"/>
</dbReference>
<organism evidence="6 7">
    <name type="scientific">Puccinia coronata f. sp. avenae</name>
    <dbReference type="NCBI Taxonomy" id="200324"/>
    <lineage>
        <taxon>Eukaryota</taxon>
        <taxon>Fungi</taxon>
        <taxon>Dikarya</taxon>
        <taxon>Basidiomycota</taxon>
        <taxon>Pucciniomycotina</taxon>
        <taxon>Pucciniomycetes</taxon>
        <taxon>Pucciniales</taxon>
        <taxon>Pucciniaceae</taxon>
        <taxon>Puccinia</taxon>
    </lineage>
</organism>
<evidence type="ECO:0000256" key="4">
    <source>
        <dbReference type="SAM" id="MobiDB-lite"/>
    </source>
</evidence>
<feature type="region of interest" description="Disordered" evidence="4">
    <location>
        <begin position="393"/>
        <end position="434"/>
    </location>
</feature>
<evidence type="ECO:0000259" key="5">
    <source>
        <dbReference type="Pfam" id="PF21719"/>
    </source>
</evidence>
<feature type="domain" description="MIOS-like alpha-solenoid" evidence="5">
    <location>
        <begin position="791"/>
        <end position="927"/>
    </location>
</feature>
<keyword evidence="2" id="KW-0853">WD repeat</keyword>
<feature type="compositionally biased region" description="Polar residues" evidence="4">
    <location>
        <begin position="16"/>
        <end position="29"/>
    </location>
</feature>
<dbReference type="Proteomes" id="UP000235388">
    <property type="component" value="Unassembled WGS sequence"/>
</dbReference>
<evidence type="ECO:0000256" key="2">
    <source>
        <dbReference type="ARBA" id="ARBA00022574"/>
    </source>
</evidence>
<keyword evidence="7" id="KW-1185">Reference proteome</keyword>
<dbReference type="PANTHER" id="PTHR16453">
    <property type="entry name" value="WD40 DOMAIN-CONTAINING PROTEIN MIO FAMILY MEMBER"/>
    <property type="match status" value="1"/>
</dbReference>
<dbReference type="InterPro" id="IPR031488">
    <property type="entry name" value="Zn_ribbon_mio"/>
</dbReference>
<comment type="caution">
    <text evidence="6">The sequence shown here is derived from an EMBL/GenBank/DDBJ whole genome shotgun (WGS) entry which is preliminary data.</text>
</comment>
<dbReference type="InterPro" id="IPR015943">
    <property type="entry name" value="WD40/YVTN_repeat-like_dom_sf"/>
</dbReference>
<dbReference type="InterPro" id="IPR001680">
    <property type="entry name" value="WD40_rpt"/>
</dbReference>
<dbReference type="GO" id="GO:0005737">
    <property type="term" value="C:cytoplasm"/>
    <property type="evidence" value="ECO:0007669"/>
    <property type="project" value="TreeGrafter"/>
</dbReference>
<evidence type="ECO:0000256" key="3">
    <source>
        <dbReference type="ARBA" id="ARBA00022737"/>
    </source>
</evidence>
<sequence>MPQRNTQNQHQTQNHFTPTLNSSNPSSRRFSLLADPSPQPTGKFLVVSNSELRSYQSWKSDQQQTHYRSISFRSDLPYSYKCVDWSTTRQGFDLVATGTLTGRAFLVTLPYAHHPPSKPELYSPHPIISFSTAKSNRPCNSIAFSPCGKLLALALDKARDYGLQIFDVDRILGLSQSIATHEIHPSIKSTAPLSGLINQKTRELVLSPHPNSSTEPHSDQLLSAQALNAEAVHALEYMLVTSGSAQPALLTASSSKLIGLYDLRSPGTKLSNGDQLPALNNDYTIGVLNPVSQWPVRSILGIKADPLVAHRFATWSDDRSVKLWDTRKTSECVLQFSEDDSHLLTRTKPESSAKGNCSNQIVSVTWSKTRKGVLATLSSESSQVRVWDIVDGNPPVQNSRNWGDGSLLNPFGTRNNLPPTAGSSAPPASFPNAATNFRKSTIAPRGSSPSTSPREKLQIPNYTLFSSRLLKPFSRPSQSIVAAHMPSIGVNTPSDPQEYCCNYLSISRDGHLEFVESKFSGEACFGSRGQTAYSDGVRLRIEWHPVDEISRLPVPHNSSVPMSAQTSNTITGSIQSPQVLDAGAPQVPLDLKACSFQDVTELRLANKFGRHLVGIPHPFANQSIALATEVDSGPLKNDISMIMMKRALSGYGPDSLKNEHLVTGDPVLGAFWEWITHSDKLSQQGTGLVNGYDFGFQGVLAIMKGFLPADEQQLFGSLQSNLATPLNIKSPPQGRATQTPPEMFGDFSKMSKQKSASGHNKTSYGKQMSQYLKALRTFNHSHQVENFTISSDFSDQRQTALFLCGPDYNSGKIEEVVSKYEQLGMYGKACAIALFSGNTQRAITSLQRSDDLQLRTLAPTLATHLNTQRLGQPRDALFDKVCRQLSDERTSEPYLRAIFAYCSTGDWHEVIDETGLPLKDRLAVGLRFLSDEEIFQWLEASARDAIQSGDLEGILLTGLNYAAVLKNRKSEEGEQEPRASSRGRSAEEGDEHGGGFRLIQTYVNRTGDLQTAALASHLILPTRLRHPSAERWVDSYRRLLDRWAMFKVRVELDISRGQRARQMASMMSSTSVGGGGSGGAPTFLAPNNVAKKASALAPHDLAPPQLMLRCQHCQEVVSDAPNVIAQIAKIVERNPPLLSASSFSSPGFPPPNGLTGSGTSAKKNPGPNGLSVQSRQTNRCRLCGKGLPKCSICLVPLTINDSRSASVWAWCHRCRHVGHANHLSTWFTRGNRICPVAGCDFSWLRKEIAGVGLIVSLKFQP</sequence>
<feature type="region of interest" description="Disordered" evidence="4">
    <location>
        <begin position="1141"/>
        <end position="1173"/>
    </location>
</feature>
<keyword evidence="3" id="KW-0677">Repeat</keyword>
<dbReference type="PANTHER" id="PTHR16453:SF9">
    <property type="entry name" value="GATOR COMPLEX PROTEIN MIOS"/>
    <property type="match status" value="1"/>
</dbReference>
<dbReference type="InterPro" id="IPR049092">
    <property type="entry name" value="MIOS_a-sol"/>
</dbReference>
<evidence type="ECO:0000256" key="1">
    <source>
        <dbReference type="ARBA" id="ARBA00009713"/>
    </source>
</evidence>
<comment type="similarity">
    <text evidence="1">Belongs to the WD repeat mio family.</text>
</comment>
<dbReference type="Gene3D" id="2.130.10.10">
    <property type="entry name" value="YVTN repeat-like/Quinoprotein amine dehydrogenase"/>
    <property type="match status" value="2"/>
</dbReference>
<dbReference type="EMBL" id="PGCJ01000788">
    <property type="protein sequence ID" value="PLW21038.1"/>
    <property type="molecule type" value="Genomic_DNA"/>
</dbReference>
<dbReference type="OrthoDB" id="341486at2759"/>
<dbReference type="CDD" id="cd16691">
    <property type="entry name" value="mRING-H2-C3H3C2_Mio"/>
    <property type="match status" value="1"/>
</dbReference>
<evidence type="ECO:0000313" key="6">
    <source>
        <dbReference type="EMBL" id="PLW21038.1"/>
    </source>
</evidence>
<dbReference type="Pfam" id="PF21719">
    <property type="entry name" value="MIOS_a-sol"/>
    <property type="match status" value="1"/>
</dbReference>
<feature type="compositionally biased region" description="Low complexity" evidence="4">
    <location>
        <begin position="418"/>
        <end position="434"/>
    </location>
</feature>
<dbReference type="InterPro" id="IPR037593">
    <property type="entry name" value="MIOS/Sea4"/>
</dbReference>
<protein>
    <recommendedName>
        <fullName evidence="5">MIOS-like alpha-solenoid domain-containing protein</fullName>
    </recommendedName>
</protein>
<gene>
    <name evidence="6" type="ORF">PCANC_07345</name>
</gene>
<dbReference type="STRING" id="200324.A0A2N5T6G0"/>
<feature type="compositionally biased region" description="Low complexity" evidence="4">
    <location>
        <begin position="1"/>
        <end position="15"/>
    </location>
</feature>
<evidence type="ECO:0000313" key="7">
    <source>
        <dbReference type="Proteomes" id="UP000235388"/>
    </source>
</evidence>
<dbReference type="SMART" id="SM00320">
    <property type="entry name" value="WD40"/>
    <property type="match status" value="3"/>
</dbReference>
<feature type="region of interest" description="Disordered" evidence="4">
    <location>
        <begin position="1"/>
        <end position="37"/>
    </location>
</feature>
<reference evidence="6 7" key="1">
    <citation type="submission" date="2017-11" db="EMBL/GenBank/DDBJ databases">
        <title>De novo assembly and phasing of dikaryotic genomes from two isolates of Puccinia coronata f. sp. avenae, the causal agent of oat crown rust.</title>
        <authorList>
            <person name="Miller M.E."/>
            <person name="Zhang Y."/>
            <person name="Omidvar V."/>
            <person name="Sperschneider J."/>
            <person name="Schwessinger B."/>
            <person name="Raley C."/>
            <person name="Palmer J.M."/>
            <person name="Garnica D."/>
            <person name="Upadhyaya N."/>
            <person name="Rathjen J."/>
            <person name="Taylor J.M."/>
            <person name="Park R.F."/>
            <person name="Dodds P.N."/>
            <person name="Hirsch C.D."/>
            <person name="Kianian S.F."/>
            <person name="Figueroa M."/>
        </authorList>
    </citation>
    <scope>NUCLEOTIDE SEQUENCE [LARGE SCALE GENOMIC DNA]</scope>
    <source>
        <strain evidence="6">12NC29</strain>
    </source>
</reference>
<accession>A0A2N5T6G0</accession>
<dbReference type="InterPro" id="IPR036322">
    <property type="entry name" value="WD40_repeat_dom_sf"/>
</dbReference>
<feature type="region of interest" description="Disordered" evidence="4">
    <location>
        <begin position="968"/>
        <end position="993"/>
    </location>
</feature>
<dbReference type="GO" id="GO:1904263">
    <property type="term" value="P:positive regulation of TORC1 signaling"/>
    <property type="evidence" value="ECO:0007669"/>
    <property type="project" value="TreeGrafter"/>
</dbReference>
<name>A0A2N5T6G0_9BASI</name>
<dbReference type="AlphaFoldDB" id="A0A2N5T6G0"/>